<dbReference type="Gene3D" id="3.40.50.150">
    <property type="entry name" value="Vaccinia Virus protein VP39"/>
    <property type="match status" value="1"/>
</dbReference>
<keyword evidence="1 7" id="KW-0963">Cytoplasm</keyword>
<dbReference type="NCBIfam" id="TIGR00755">
    <property type="entry name" value="ksgA"/>
    <property type="match status" value="1"/>
</dbReference>
<dbReference type="HOGENOM" id="CLU_041220_0_1_4"/>
<dbReference type="InterPro" id="IPR023165">
    <property type="entry name" value="rRNA_Ade_diMease-like_C"/>
</dbReference>
<dbReference type="PROSITE" id="PS01131">
    <property type="entry name" value="RRNA_A_DIMETH"/>
    <property type="match status" value="1"/>
</dbReference>
<keyword evidence="5 7" id="KW-0949">S-adenosyl-L-methionine</keyword>
<evidence type="ECO:0000256" key="5">
    <source>
        <dbReference type="ARBA" id="ARBA00022691"/>
    </source>
</evidence>
<evidence type="ECO:0000256" key="1">
    <source>
        <dbReference type="ARBA" id="ARBA00022490"/>
    </source>
</evidence>
<keyword evidence="6 7" id="KW-0694">RNA-binding</keyword>
<accession>A0A0C5J7H9</accession>
<dbReference type="InterPro" id="IPR020596">
    <property type="entry name" value="rRNA_Ade_Mease_Trfase_CS"/>
</dbReference>
<dbReference type="KEGG" id="rbu:PG1C_02150"/>
<evidence type="ECO:0000256" key="4">
    <source>
        <dbReference type="ARBA" id="ARBA00022679"/>
    </source>
</evidence>
<dbReference type="EMBL" id="CP010554">
    <property type="protein sequence ID" value="AJP47594.1"/>
    <property type="molecule type" value="Genomic_DNA"/>
</dbReference>
<feature type="binding site" evidence="7 8">
    <location>
        <position position="47"/>
    </location>
    <ligand>
        <name>S-adenosyl-L-methionine</name>
        <dbReference type="ChEBI" id="CHEBI:59789"/>
    </ligand>
</feature>
<protein>
    <recommendedName>
        <fullName evidence="7">Ribosomal RNA small subunit methyltransferase A</fullName>
        <ecNumber evidence="7">2.1.1.182</ecNumber>
    </recommendedName>
    <alternativeName>
        <fullName evidence="7">16S rRNA (adenine(1518)-N(6)/adenine(1519)-N(6))-dimethyltransferase</fullName>
    </alternativeName>
    <alternativeName>
        <fullName evidence="7">16S rRNA dimethyladenosine transferase</fullName>
    </alternativeName>
    <alternativeName>
        <fullName evidence="7">16S rRNA dimethylase</fullName>
    </alternativeName>
    <alternativeName>
        <fullName evidence="7">S-adenosylmethionine-6-N', N'-adenosyl(rRNA) dimethyltransferase</fullName>
    </alternativeName>
</protein>
<keyword evidence="11" id="KW-1185">Reference proteome</keyword>
<dbReference type="GO" id="GO:0003723">
    <property type="term" value="F:RNA binding"/>
    <property type="evidence" value="ECO:0007669"/>
    <property type="project" value="UniProtKB-UniRule"/>
</dbReference>
<comment type="subcellular location">
    <subcellularLocation>
        <location evidence="7">Cytoplasm</location>
    </subcellularLocation>
</comment>
<evidence type="ECO:0000256" key="7">
    <source>
        <dbReference type="HAMAP-Rule" id="MF_00607"/>
    </source>
</evidence>
<dbReference type="PANTHER" id="PTHR11727">
    <property type="entry name" value="DIMETHYLADENOSINE TRANSFERASE"/>
    <property type="match status" value="1"/>
</dbReference>
<proteinExistence type="inferred from homology"/>
<dbReference type="InterPro" id="IPR020598">
    <property type="entry name" value="rRNA_Ade_methylase_Trfase_N"/>
</dbReference>
<evidence type="ECO:0000256" key="6">
    <source>
        <dbReference type="ARBA" id="ARBA00022884"/>
    </source>
</evidence>
<dbReference type="STRING" id="1565605.PG1C_02150"/>
<feature type="binding site" evidence="7 8">
    <location>
        <position position="68"/>
    </location>
    <ligand>
        <name>S-adenosyl-L-methionine</name>
        <dbReference type="ChEBI" id="CHEBI:59789"/>
    </ligand>
</feature>
<dbReference type="GO" id="GO:0005829">
    <property type="term" value="C:cytosol"/>
    <property type="evidence" value="ECO:0007669"/>
    <property type="project" value="TreeGrafter"/>
</dbReference>
<keyword evidence="3 7" id="KW-0489">Methyltransferase</keyword>
<dbReference type="PROSITE" id="PS51689">
    <property type="entry name" value="SAM_RNA_A_N6_MT"/>
    <property type="match status" value="1"/>
</dbReference>
<feature type="binding site" evidence="7 8">
    <location>
        <position position="22"/>
    </location>
    <ligand>
        <name>S-adenosyl-L-methionine</name>
        <dbReference type="ChEBI" id="CHEBI:59789"/>
    </ligand>
</feature>
<dbReference type="FunFam" id="1.10.8.100:FF:000001">
    <property type="entry name" value="Ribosomal RNA small subunit methyltransferase A"/>
    <property type="match status" value="1"/>
</dbReference>
<feature type="binding site" evidence="7 8">
    <location>
        <position position="20"/>
    </location>
    <ligand>
        <name>S-adenosyl-L-methionine</name>
        <dbReference type="ChEBI" id="CHEBI:59789"/>
    </ligand>
</feature>
<organism evidence="10 11">
    <name type="scientific">Rugosibacter aromaticivorans</name>
    <dbReference type="NCBI Taxonomy" id="1565605"/>
    <lineage>
        <taxon>Bacteria</taxon>
        <taxon>Pseudomonadati</taxon>
        <taxon>Pseudomonadota</taxon>
        <taxon>Betaproteobacteria</taxon>
        <taxon>Nitrosomonadales</taxon>
        <taxon>Sterolibacteriaceae</taxon>
        <taxon>Rugosibacter</taxon>
    </lineage>
</organism>
<dbReference type="InterPro" id="IPR011530">
    <property type="entry name" value="rRNA_adenine_dimethylase"/>
</dbReference>
<dbReference type="SMART" id="SM00650">
    <property type="entry name" value="rADc"/>
    <property type="match status" value="1"/>
</dbReference>
<dbReference type="HAMAP" id="MF_00607">
    <property type="entry name" value="16SrRNA_methyltr_A"/>
    <property type="match status" value="1"/>
</dbReference>
<gene>
    <name evidence="7" type="primary">rsmA</name>
    <name evidence="7" type="synonym">ksgA</name>
    <name evidence="10" type="ORF">PG1C_02150</name>
</gene>
<dbReference type="CDD" id="cd02440">
    <property type="entry name" value="AdoMet_MTases"/>
    <property type="match status" value="1"/>
</dbReference>
<dbReference type="InterPro" id="IPR029063">
    <property type="entry name" value="SAM-dependent_MTases_sf"/>
</dbReference>
<dbReference type="AlphaFoldDB" id="A0A0C5J7H9"/>
<feature type="binding site" evidence="7 8">
    <location>
        <position position="92"/>
    </location>
    <ligand>
        <name>S-adenosyl-L-methionine</name>
        <dbReference type="ChEBI" id="CHEBI:59789"/>
    </ligand>
</feature>
<sequence>MAKSSGQLAGHVARKRFGQNFLVSTGIIQQIVDAIAPRAGETVVEIGPGLGALTEPLLACIDHLQVVEIDRDLIARLRQCWPAERLTVHEGDALAFDFSALKRTGPLKIVGNLPYNISSPLLFHLVESAPVVHDMHFMLQKEVVDRMVAEPGSSAFGRLSVMLQYHYHMECLFTVPPDAFEPPPKVMSAIVRLIPRDKRKVGADEATALQGGRAKNALFAVADGDTAQHAENDTAKDEALFARIVAAAFGQRRKMLRNTLRGFINEADLTALDISPTARAEELGVGEYVRLANALTNTLTKPP</sequence>
<evidence type="ECO:0000256" key="2">
    <source>
        <dbReference type="ARBA" id="ARBA00022552"/>
    </source>
</evidence>
<keyword evidence="4 7" id="KW-0808">Transferase</keyword>
<evidence type="ECO:0000256" key="3">
    <source>
        <dbReference type="ARBA" id="ARBA00022603"/>
    </source>
</evidence>
<dbReference type="SUPFAM" id="SSF53335">
    <property type="entry name" value="S-adenosyl-L-methionine-dependent methyltransferases"/>
    <property type="match status" value="1"/>
</dbReference>
<feature type="domain" description="Ribosomal RNA adenine methylase transferase N-terminal" evidence="9">
    <location>
        <begin position="27"/>
        <end position="197"/>
    </location>
</feature>
<comment type="similarity">
    <text evidence="7">Belongs to the class I-like SAM-binding methyltransferase superfamily. rRNA adenine N(6)-methyltransferase family. RsmA subfamily.</text>
</comment>
<evidence type="ECO:0000313" key="11">
    <source>
        <dbReference type="Proteomes" id="UP000061603"/>
    </source>
</evidence>
<feature type="binding site" evidence="7 8">
    <location>
        <position position="112"/>
    </location>
    <ligand>
        <name>S-adenosyl-L-methionine</name>
        <dbReference type="ChEBI" id="CHEBI:59789"/>
    </ligand>
</feature>
<dbReference type="Pfam" id="PF00398">
    <property type="entry name" value="RrnaAD"/>
    <property type="match status" value="1"/>
</dbReference>
<dbReference type="Proteomes" id="UP000061603">
    <property type="component" value="Chromosome"/>
</dbReference>
<dbReference type="InterPro" id="IPR001737">
    <property type="entry name" value="KsgA/Erm"/>
</dbReference>
<reference evidence="10 11" key="1">
    <citation type="journal article" date="2015" name="Genome Announc.">
        <title>Complete Genome Sequence of a Novel Bacterium within the Family Rhodocyclaceae That Degrades Polycyclic Aromatic Hydrocarbons.</title>
        <authorList>
            <person name="Singleton D.R."/>
            <person name="Dickey A.N."/>
            <person name="Scholl E.H."/>
            <person name="Wright F.A."/>
            <person name="Aitken M.D."/>
        </authorList>
    </citation>
    <scope>NUCLEOTIDE SEQUENCE [LARGE SCALE GENOMIC DNA]</scope>
    <source>
        <strain evidence="11">PG1-Ca6</strain>
    </source>
</reference>
<evidence type="ECO:0000313" key="10">
    <source>
        <dbReference type="EMBL" id="AJP47594.1"/>
    </source>
</evidence>
<dbReference type="RefSeq" id="WP_202635809.1">
    <property type="nucleotide sequence ID" value="NZ_CP010554.1"/>
</dbReference>
<dbReference type="PATRIC" id="fig|1565605.3.peg.443"/>
<evidence type="ECO:0000256" key="8">
    <source>
        <dbReference type="PROSITE-ProRule" id="PRU01026"/>
    </source>
</evidence>
<evidence type="ECO:0000259" key="9">
    <source>
        <dbReference type="SMART" id="SM00650"/>
    </source>
</evidence>
<keyword evidence="2 7" id="KW-0698">rRNA processing</keyword>
<comment type="function">
    <text evidence="7">Specifically dimethylates two adjacent adenosines (A1518 and A1519) in the loop of a conserved hairpin near the 3'-end of 16S rRNA in the 30S particle. May play a critical role in biogenesis of 30S subunits.</text>
</comment>
<dbReference type="PANTHER" id="PTHR11727:SF7">
    <property type="entry name" value="DIMETHYLADENOSINE TRANSFERASE-RELATED"/>
    <property type="match status" value="1"/>
</dbReference>
<dbReference type="EC" id="2.1.1.182" evidence="7"/>
<dbReference type="Gene3D" id="1.10.8.100">
    <property type="entry name" value="Ribosomal RNA adenine dimethylase-like, domain 2"/>
    <property type="match status" value="1"/>
</dbReference>
<comment type="catalytic activity">
    <reaction evidence="7">
        <text>adenosine(1518)/adenosine(1519) in 16S rRNA + 4 S-adenosyl-L-methionine = N(6)-dimethyladenosine(1518)/N(6)-dimethyladenosine(1519) in 16S rRNA + 4 S-adenosyl-L-homocysteine + 4 H(+)</text>
        <dbReference type="Rhea" id="RHEA:19609"/>
        <dbReference type="Rhea" id="RHEA-COMP:10232"/>
        <dbReference type="Rhea" id="RHEA-COMP:10233"/>
        <dbReference type="ChEBI" id="CHEBI:15378"/>
        <dbReference type="ChEBI" id="CHEBI:57856"/>
        <dbReference type="ChEBI" id="CHEBI:59789"/>
        <dbReference type="ChEBI" id="CHEBI:74411"/>
        <dbReference type="ChEBI" id="CHEBI:74493"/>
        <dbReference type="EC" id="2.1.1.182"/>
    </reaction>
</comment>
<dbReference type="GO" id="GO:0052908">
    <property type="term" value="F:16S rRNA (adenine(1518)-N(6)/adenine(1519)-N(6))-dimethyltransferase activity"/>
    <property type="evidence" value="ECO:0007669"/>
    <property type="project" value="UniProtKB-EC"/>
</dbReference>
<name>A0A0C5J7H9_9PROT</name>